<evidence type="ECO:0000256" key="2">
    <source>
        <dbReference type="RuleBase" id="RU362080"/>
    </source>
</evidence>
<dbReference type="SUPFAM" id="SSF143120">
    <property type="entry name" value="YefM-like"/>
    <property type="match status" value="1"/>
</dbReference>
<dbReference type="InterPro" id="IPR006442">
    <property type="entry name" value="Antitoxin_Phd/YefM"/>
</dbReference>
<dbReference type="Pfam" id="PF02604">
    <property type="entry name" value="PhdYeFM_antitox"/>
    <property type="match status" value="1"/>
</dbReference>
<accession>A0ABR9QVA0</accession>
<gene>
    <name evidence="3" type="ORF">INF20_00615</name>
</gene>
<reference evidence="3 4" key="1">
    <citation type="submission" date="2020-10" db="EMBL/GenBank/DDBJ databases">
        <title>ChiBAC.</title>
        <authorList>
            <person name="Zenner C."/>
            <person name="Hitch T.C.A."/>
            <person name="Clavel T."/>
        </authorList>
    </citation>
    <scope>NUCLEOTIDE SEQUENCE [LARGE SCALE GENOMIC DNA]</scope>
    <source>
        <strain evidence="3 4">DSM 108706</strain>
    </source>
</reference>
<sequence>MSRIIPIKDLRDTSNISKMCHEENEPVFVTKHGYSDLVIMSIDTYDKIVKIAQTDHAIASAEAEMAAGGEPIEAKEAFNELRRKHFEQV</sequence>
<protein>
    <recommendedName>
        <fullName evidence="2">Antitoxin</fullName>
    </recommendedName>
</protein>
<dbReference type="RefSeq" id="WP_226384459.1">
    <property type="nucleotide sequence ID" value="NZ_JADCKA010000001.1"/>
</dbReference>
<evidence type="ECO:0000313" key="3">
    <source>
        <dbReference type="EMBL" id="MBE5034792.1"/>
    </source>
</evidence>
<proteinExistence type="inferred from homology"/>
<dbReference type="Proteomes" id="UP001516588">
    <property type="component" value="Unassembled WGS sequence"/>
</dbReference>
<name>A0ABR9QVA0_9FIRM</name>
<comment type="similarity">
    <text evidence="1 2">Belongs to the phD/YefM antitoxin family.</text>
</comment>
<organism evidence="3 4">
    <name type="scientific">Gallibacter intestinalis</name>
    <dbReference type="NCBI Taxonomy" id="2779356"/>
    <lineage>
        <taxon>Bacteria</taxon>
        <taxon>Bacillati</taxon>
        <taxon>Bacillota</taxon>
        <taxon>Clostridia</taxon>
        <taxon>Eubacteriales</taxon>
        <taxon>Eubacteriaceae</taxon>
        <taxon>Gallibacter</taxon>
    </lineage>
</organism>
<comment type="function">
    <text evidence="2">Antitoxin component of a type II toxin-antitoxin (TA) system.</text>
</comment>
<dbReference type="InterPro" id="IPR036165">
    <property type="entry name" value="YefM-like_sf"/>
</dbReference>
<comment type="caution">
    <text evidence="3">The sequence shown here is derived from an EMBL/GenBank/DDBJ whole genome shotgun (WGS) entry which is preliminary data.</text>
</comment>
<evidence type="ECO:0000313" key="4">
    <source>
        <dbReference type="Proteomes" id="UP001516588"/>
    </source>
</evidence>
<evidence type="ECO:0000256" key="1">
    <source>
        <dbReference type="ARBA" id="ARBA00009981"/>
    </source>
</evidence>
<dbReference type="EMBL" id="JADCKA010000001">
    <property type="protein sequence ID" value="MBE5034792.1"/>
    <property type="molecule type" value="Genomic_DNA"/>
</dbReference>
<keyword evidence="4" id="KW-1185">Reference proteome</keyword>